<evidence type="ECO:0000313" key="2">
    <source>
        <dbReference type="Proteomes" id="UP000006672"/>
    </source>
</evidence>
<dbReference type="GeneID" id="6095193"/>
<evidence type="ECO:0000313" key="1">
    <source>
        <dbReference type="EMBL" id="VIO90174.1"/>
    </source>
</evidence>
<reference evidence="2" key="1">
    <citation type="journal article" date="2007" name="Science">
        <title>Draft genome of the filarial nematode parasite Brugia malayi.</title>
        <authorList>
            <person name="Ghedin E."/>
            <person name="Wang S."/>
            <person name="Spiro D."/>
            <person name="Caler E."/>
            <person name="Zhao Q."/>
            <person name="Crabtree J."/>
            <person name="Allen J.E."/>
            <person name="Delcher A.L."/>
            <person name="Guiliano D.B."/>
            <person name="Miranda-Saavedra D."/>
            <person name="Angiuoli S.V."/>
            <person name="Creasy T."/>
            <person name="Amedeo P."/>
            <person name="Haas B."/>
            <person name="El-Sayed N.M."/>
            <person name="Wortman J.R."/>
            <person name="Feldblyum T."/>
            <person name="Tallon L."/>
            <person name="Schatz M."/>
            <person name="Shumway M."/>
            <person name="Koo H."/>
            <person name="Salzberg S.L."/>
            <person name="Schobel S."/>
            <person name="Pertea M."/>
            <person name="Pop M."/>
            <person name="White O."/>
            <person name="Barton G.J."/>
            <person name="Carlow C.K."/>
            <person name="Crawford M.J."/>
            <person name="Daub J."/>
            <person name="Dimmic M.W."/>
            <person name="Estes C.F."/>
            <person name="Foster J.M."/>
            <person name="Ganatra M."/>
            <person name="Gregory W.F."/>
            <person name="Johnson N.M."/>
            <person name="Jin J."/>
            <person name="Komuniecki R."/>
            <person name="Korf I."/>
            <person name="Kumar S."/>
            <person name="Laney S."/>
            <person name="Li B.W."/>
            <person name="Li W."/>
            <person name="Lindblom T.H."/>
            <person name="Lustigman S."/>
            <person name="Ma D."/>
            <person name="Maina C.V."/>
            <person name="Martin D.M."/>
            <person name="McCarter J.P."/>
            <person name="McReynolds L."/>
            <person name="Mitreva M."/>
            <person name="Nutman T.B."/>
            <person name="Parkinson J."/>
            <person name="Peregrin-Alvarez J.M."/>
            <person name="Poole C."/>
            <person name="Ren Q."/>
            <person name="Saunders L."/>
            <person name="Sluder A.E."/>
            <person name="Smith K."/>
            <person name="Stanke M."/>
            <person name="Unnasch T.R."/>
            <person name="Ware J."/>
            <person name="Wei A.D."/>
            <person name="Weil G."/>
            <person name="Williams D.J."/>
            <person name="Zhang Y."/>
            <person name="Williams S.A."/>
            <person name="Fraser-Liggett C."/>
            <person name="Slatko B."/>
            <person name="Blaxter M.L."/>
            <person name="Scott A.L."/>
        </authorList>
    </citation>
    <scope>NUCLEOTIDE SEQUENCE</scope>
    <source>
        <strain evidence="2">FR3</strain>
    </source>
</reference>
<reference evidence="1" key="2">
    <citation type="submission" date="2019-04" db="EMBL/GenBank/DDBJ databases">
        <authorList>
            <person name="Howe K."/>
            <person name="Paulini M."/>
            <person name="Williams G."/>
        </authorList>
    </citation>
    <scope>NUCLEOTIDE SEQUENCE [LARGE SCALE GENOMIC DNA]</scope>
    <source>
        <strain evidence="1">FR3</strain>
    </source>
</reference>
<dbReference type="InterPro" id="IPR004991">
    <property type="entry name" value="Aerolysin-like"/>
</dbReference>
<dbReference type="AlphaFoldDB" id="A0A4E9F086"/>
<accession>A0A4E9F086</accession>
<dbReference type="WBParaSite" id="Bm1676a.1">
    <property type="protein sequence ID" value="Bm1676a.1"/>
    <property type="gene ID" value="WBGene00221937"/>
</dbReference>
<name>A0A4E9F086_BRUMA</name>
<sequence length="273" mass="31579">MAQSYVDIDSLLEDYAWRHFKDIQSLRKTRLDDFKGLEKEDVEFILNRRKLVVRHEEPQYSQLNCQGARPFTLFKSVYTNNTDRSQEYSFKTERTTESLCSVVREQGYMIGGETELTLKTPCEIAELKAGFKSEMNFNNVNENAKSEMMSWAVDSTVVVPPHYKTEASIIIEEMNYKGTYSVVSVLSGLVTISIRRRKDGALVLPLTMNIVEIFRDHLESRYARKEIKSAVMIEGTQFVRLISKGTCSFQFALKQRIDLKEEPFGDKEKMMVD</sequence>
<dbReference type="RefSeq" id="XP_042932103.1">
    <property type="nucleotide sequence ID" value="XM_043076169.1"/>
</dbReference>
<dbReference type="PANTHER" id="PTHR39369">
    <property type="entry name" value="LIN-24 (TWENTY-FOUR) LIKE"/>
    <property type="match status" value="1"/>
</dbReference>
<protein>
    <submittedName>
        <fullName evidence="1 3">Uncharacterized protein</fullName>
    </submittedName>
</protein>
<proteinExistence type="predicted"/>
<dbReference type="EMBL" id="CAAKNF010000192">
    <property type="protein sequence ID" value="VIO90174.1"/>
    <property type="molecule type" value="Genomic_DNA"/>
</dbReference>
<dbReference type="CTD" id="6095193"/>
<organism evidence="1">
    <name type="scientific">Brugia malayi</name>
    <name type="common">Filarial nematode worm</name>
    <dbReference type="NCBI Taxonomy" id="6279"/>
    <lineage>
        <taxon>Eukaryota</taxon>
        <taxon>Metazoa</taxon>
        <taxon>Ecdysozoa</taxon>
        <taxon>Nematoda</taxon>
        <taxon>Chromadorea</taxon>
        <taxon>Rhabditida</taxon>
        <taxon>Spirurina</taxon>
        <taxon>Spiruromorpha</taxon>
        <taxon>Filarioidea</taxon>
        <taxon>Onchocercidae</taxon>
        <taxon>Brugia</taxon>
    </lineage>
</organism>
<dbReference type="SUPFAM" id="SSF56973">
    <property type="entry name" value="Aerolisin/ETX pore-forming domain"/>
    <property type="match status" value="1"/>
</dbReference>
<accession>A0A5S6PC25</accession>
<dbReference type="PANTHER" id="PTHR39369:SF5">
    <property type="entry name" value="CABIT DOMAIN-CONTAINING PROTEIN"/>
    <property type="match status" value="1"/>
</dbReference>
<dbReference type="KEGG" id="bmy:BM_BM1676"/>
<keyword evidence="2" id="KW-1185">Reference proteome</keyword>
<dbReference type="Gene3D" id="2.170.15.10">
    <property type="entry name" value="Proaerolysin, chain A, domain 3"/>
    <property type="match status" value="1"/>
</dbReference>
<evidence type="ECO:0000313" key="3">
    <source>
        <dbReference type="WBParaSite" id="Bm1676a.1"/>
    </source>
</evidence>
<dbReference type="Pfam" id="PF03318">
    <property type="entry name" value="ETX_MTX2"/>
    <property type="match status" value="1"/>
</dbReference>
<reference evidence="3" key="3">
    <citation type="submission" date="2019-12" db="UniProtKB">
        <authorList>
            <consortium name="WormBaseParasite"/>
        </authorList>
    </citation>
    <scope>IDENTIFICATION</scope>
</reference>
<dbReference type="OrthoDB" id="5819442at2759"/>
<dbReference type="Proteomes" id="UP000006672">
    <property type="component" value="Unassembled WGS sequence"/>
</dbReference>
<dbReference type="CDD" id="cd20237">
    <property type="entry name" value="PFM_LIN24-like"/>
    <property type="match status" value="1"/>
</dbReference>
<gene>
    <name evidence="1 3" type="primary">Bma-lin-24</name>
    <name evidence="1" type="ORF">BM_BM1676</name>
</gene>